<proteinExistence type="predicted"/>
<evidence type="ECO:0000256" key="3">
    <source>
        <dbReference type="SAM" id="MobiDB-lite"/>
    </source>
</evidence>
<feature type="compositionally biased region" description="Basic and acidic residues" evidence="3">
    <location>
        <begin position="305"/>
        <end position="330"/>
    </location>
</feature>
<evidence type="ECO:0000256" key="2">
    <source>
        <dbReference type="SAM" id="Coils"/>
    </source>
</evidence>
<dbReference type="InterPro" id="IPR056889">
    <property type="entry name" value="NET2A-D/KIP1-like_C"/>
</dbReference>
<evidence type="ECO:0000259" key="4">
    <source>
        <dbReference type="PROSITE" id="PS51774"/>
    </source>
</evidence>
<feature type="coiled-coil region" evidence="2">
    <location>
        <begin position="741"/>
        <end position="804"/>
    </location>
</feature>
<dbReference type="PANTHER" id="PTHR31631:SF3">
    <property type="entry name" value="PROTEIN NETWORKED 2B"/>
    <property type="match status" value="1"/>
</dbReference>
<sequence length="936" mass="107736">MLQRAATNACSWWWASHVRTKQSKWLEYSLQEMEEKVAETLKILNDEGDSFAKRAEMYYRKRPELISFVEESFRAYKSLAEKYDHLSREFQSANRTIASCFPERAQYPLDEDEEEDEEKGRGITPSVNDHESPSTPTSSIPKVPKREFKSQFMLISRKRPQRSSSAAKPVTTTPISGLSKDAAISEIDNLQKEILTLQTEKEFVRSLYERSYEKHWEIEDQIEAMQKSVCCLQDVYGVGTVIEDNDARTLIAASALRSCQETLAKLQEIQAKSSEEAKVEYERVRQAHEKFEALRDEFIHRHHMVREPHVGDKSETEGEEQMNKEEKASLEQEAQDVNQLREKIKEQLAGDSRSLSVAEMAERIDELVDTVVSLETAVSSQTGLVGRLRSDTDDLQTNIKSLEDDNEILRQGSDQMNKKLKELEEELRKVKNLDQNVKNRDISLQTHFTEASCNLEHLSERLLDVKLDEKMKFADVKITNEENQEEAANPSKDVKNEDNESRLIENLNFISERIKKLGRLENDDLSETVSNRDIESQDSHGGDEDGPNWREMFIGGLDDREKILLEEYTSTLRNYKDVSMKLNDVEKKNRDGIFELALQVRELRSALANKDNEINLLQQKLAACPETHPYESPYTAATEYKYTPLVGLLPSESEISSLNLDANPGRASFTDLIESRRDILKSSENIKCSFKIDDAERFRAYQVSKRYPLSNLEKKFRFDIDDLLEENLEFWLRFSTSLHQIQKFQNSIQDLQAELKKAKDYNNRNSNSKQPSLQSEIRPIFRHMREIRAELSLWLENNSILQEELHGRYSSLCNIQDEISRMAIADSELSGYQAAKFQGEVLHMKQENNKIASELQAGLSLVKRLKVEVDKTLEDLDHTFEVGTQPGIKHSSASRNRIPLRSFLFGAKLKKPKQSLFACVNPDFSNLQATKENAPV</sequence>
<comment type="caution">
    <text evidence="5">The sequence shown here is derived from an EMBL/GenBank/DDBJ whole genome shotgun (WGS) entry which is preliminary data.</text>
</comment>
<reference evidence="5" key="1">
    <citation type="submission" date="2023-10" db="EMBL/GenBank/DDBJ databases">
        <title>Chromosome-level genome of the transformable northern wattle, Acacia crassicarpa.</title>
        <authorList>
            <person name="Massaro I."/>
            <person name="Sinha N.R."/>
            <person name="Poethig S."/>
            <person name="Leichty A.R."/>
        </authorList>
    </citation>
    <scope>NUCLEOTIDE SEQUENCE</scope>
    <source>
        <strain evidence="5">Acra3RX</strain>
        <tissue evidence="5">Leaf</tissue>
    </source>
</reference>
<dbReference type="EMBL" id="JAWXYG010000003">
    <property type="protein sequence ID" value="KAK4276894.1"/>
    <property type="molecule type" value="Genomic_DNA"/>
</dbReference>
<dbReference type="Pfam" id="PF07765">
    <property type="entry name" value="KIP1"/>
    <property type="match status" value="1"/>
</dbReference>
<gene>
    <name evidence="5" type="ORF">QN277_014991</name>
</gene>
<dbReference type="AlphaFoldDB" id="A0AAE1MSV9"/>
<name>A0AAE1MSV9_9FABA</name>
<evidence type="ECO:0000313" key="6">
    <source>
        <dbReference type="Proteomes" id="UP001293593"/>
    </source>
</evidence>
<feature type="compositionally biased region" description="Basic and acidic residues" evidence="3">
    <location>
        <begin position="530"/>
        <end position="543"/>
    </location>
</feature>
<keyword evidence="6" id="KW-1185">Reference proteome</keyword>
<dbReference type="Pfam" id="PF25014">
    <property type="entry name" value="NET2A"/>
    <property type="match status" value="1"/>
</dbReference>
<dbReference type="Pfam" id="PF24918">
    <property type="entry name" value="NET2A_C"/>
    <property type="match status" value="1"/>
</dbReference>
<keyword evidence="1 2" id="KW-0175">Coiled coil</keyword>
<feature type="region of interest" description="Disordered" evidence="3">
    <location>
        <begin position="103"/>
        <end position="143"/>
    </location>
</feature>
<feature type="coiled-coil region" evidence="2">
    <location>
        <begin position="180"/>
        <end position="207"/>
    </location>
</feature>
<protein>
    <recommendedName>
        <fullName evidence="4">NAB domain-containing protein</fullName>
    </recommendedName>
</protein>
<evidence type="ECO:0000313" key="5">
    <source>
        <dbReference type="EMBL" id="KAK4276894.1"/>
    </source>
</evidence>
<organism evidence="5 6">
    <name type="scientific">Acacia crassicarpa</name>
    <name type="common">northern wattle</name>
    <dbReference type="NCBI Taxonomy" id="499986"/>
    <lineage>
        <taxon>Eukaryota</taxon>
        <taxon>Viridiplantae</taxon>
        <taxon>Streptophyta</taxon>
        <taxon>Embryophyta</taxon>
        <taxon>Tracheophyta</taxon>
        <taxon>Spermatophyta</taxon>
        <taxon>Magnoliopsida</taxon>
        <taxon>eudicotyledons</taxon>
        <taxon>Gunneridae</taxon>
        <taxon>Pentapetalae</taxon>
        <taxon>rosids</taxon>
        <taxon>fabids</taxon>
        <taxon>Fabales</taxon>
        <taxon>Fabaceae</taxon>
        <taxon>Caesalpinioideae</taxon>
        <taxon>mimosoid clade</taxon>
        <taxon>Acacieae</taxon>
        <taxon>Acacia</taxon>
    </lineage>
</organism>
<dbReference type="InterPro" id="IPR011684">
    <property type="entry name" value="NAB"/>
</dbReference>
<dbReference type="PANTHER" id="PTHR31631">
    <property type="entry name" value="PROTEIN NETWORKED 2D"/>
    <property type="match status" value="1"/>
</dbReference>
<accession>A0AAE1MSV9</accession>
<feature type="region of interest" description="Disordered" evidence="3">
    <location>
        <begin position="528"/>
        <end position="549"/>
    </location>
</feature>
<feature type="domain" description="NAB" evidence="4">
    <location>
        <begin position="10"/>
        <end position="90"/>
    </location>
</feature>
<evidence type="ECO:0000256" key="1">
    <source>
        <dbReference type="ARBA" id="ARBA00023054"/>
    </source>
</evidence>
<dbReference type="PROSITE" id="PS51774">
    <property type="entry name" value="NAB"/>
    <property type="match status" value="1"/>
</dbReference>
<dbReference type="InterPro" id="IPR056888">
    <property type="entry name" value="NET2A-D/KIP1-like_dom"/>
</dbReference>
<dbReference type="GO" id="GO:0003779">
    <property type="term" value="F:actin binding"/>
    <property type="evidence" value="ECO:0007669"/>
    <property type="project" value="InterPro"/>
</dbReference>
<feature type="region of interest" description="Disordered" evidence="3">
    <location>
        <begin position="305"/>
        <end position="334"/>
    </location>
</feature>
<dbReference type="Proteomes" id="UP001293593">
    <property type="component" value="Unassembled WGS sequence"/>
</dbReference>